<sequence length="203" mass="22830">MPLTQRPSRVFWRLSAYRPPLPHSGKESSAVVWILAEFGTTGRKRCAAPATFLTEQGGPPKAAPEQVGEESHGRELQPSERITQMFGVRWLSASTGIELLSRNDIFTREKTSVTLSSRYTALEVHVIARVRAFKRETLLRGIDKDGKAGVNRSPLEQTMHCIIRAPLLMRHGRMTNSKIMDWDSPHRAIQPASHNQLHGWSSK</sequence>
<feature type="compositionally biased region" description="Basic and acidic residues" evidence="1">
    <location>
        <begin position="69"/>
        <end position="78"/>
    </location>
</feature>
<dbReference type="EMBL" id="JANPWB010000003">
    <property type="protein sequence ID" value="KAJ1198883.1"/>
    <property type="molecule type" value="Genomic_DNA"/>
</dbReference>
<accession>A0AAV7VC43</accession>
<feature type="region of interest" description="Disordered" evidence="1">
    <location>
        <begin position="52"/>
        <end position="78"/>
    </location>
</feature>
<protein>
    <submittedName>
        <fullName evidence="2">Uncharacterized protein</fullName>
    </submittedName>
</protein>
<evidence type="ECO:0000256" key="1">
    <source>
        <dbReference type="SAM" id="MobiDB-lite"/>
    </source>
</evidence>
<dbReference type="Proteomes" id="UP001066276">
    <property type="component" value="Chromosome 2_1"/>
</dbReference>
<evidence type="ECO:0000313" key="2">
    <source>
        <dbReference type="EMBL" id="KAJ1198883.1"/>
    </source>
</evidence>
<gene>
    <name evidence="2" type="ORF">NDU88_002722</name>
</gene>
<organism evidence="2 3">
    <name type="scientific">Pleurodeles waltl</name>
    <name type="common">Iberian ribbed newt</name>
    <dbReference type="NCBI Taxonomy" id="8319"/>
    <lineage>
        <taxon>Eukaryota</taxon>
        <taxon>Metazoa</taxon>
        <taxon>Chordata</taxon>
        <taxon>Craniata</taxon>
        <taxon>Vertebrata</taxon>
        <taxon>Euteleostomi</taxon>
        <taxon>Amphibia</taxon>
        <taxon>Batrachia</taxon>
        <taxon>Caudata</taxon>
        <taxon>Salamandroidea</taxon>
        <taxon>Salamandridae</taxon>
        <taxon>Pleurodelinae</taxon>
        <taxon>Pleurodeles</taxon>
    </lineage>
</organism>
<comment type="caution">
    <text evidence="2">The sequence shown here is derived from an EMBL/GenBank/DDBJ whole genome shotgun (WGS) entry which is preliminary data.</text>
</comment>
<evidence type="ECO:0000313" key="3">
    <source>
        <dbReference type="Proteomes" id="UP001066276"/>
    </source>
</evidence>
<proteinExistence type="predicted"/>
<keyword evidence="3" id="KW-1185">Reference proteome</keyword>
<dbReference type="AlphaFoldDB" id="A0AAV7VC43"/>
<name>A0AAV7VC43_PLEWA</name>
<reference evidence="2" key="1">
    <citation type="journal article" date="2022" name="bioRxiv">
        <title>Sequencing and chromosome-scale assembly of the giantPleurodeles waltlgenome.</title>
        <authorList>
            <person name="Brown T."/>
            <person name="Elewa A."/>
            <person name="Iarovenko S."/>
            <person name="Subramanian E."/>
            <person name="Araus A.J."/>
            <person name="Petzold A."/>
            <person name="Susuki M."/>
            <person name="Suzuki K.-i.T."/>
            <person name="Hayashi T."/>
            <person name="Toyoda A."/>
            <person name="Oliveira C."/>
            <person name="Osipova E."/>
            <person name="Leigh N.D."/>
            <person name="Simon A."/>
            <person name="Yun M.H."/>
        </authorList>
    </citation>
    <scope>NUCLEOTIDE SEQUENCE</scope>
    <source>
        <strain evidence="2">20211129_DDA</strain>
        <tissue evidence="2">Liver</tissue>
    </source>
</reference>